<keyword evidence="2" id="KW-1185">Reference proteome</keyword>
<gene>
    <name evidence="1" type="ORF">H8698_05330</name>
</gene>
<dbReference type="Proteomes" id="UP000611762">
    <property type="component" value="Unassembled WGS sequence"/>
</dbReference>
<accession>A0A926HYH0</accession>
<sequence length="157" mass="18416">MDQKYEIVRRIMLATNKIDGVYYLFGKKCGINENTLAFFYALADGKPHSQKEISDEWIIPRTTINSIVKTMLARGSIQFCSEHHTKEKAIVLTETGKEYADKYLTDIYLAEEKAISRTLQKFKPEFVAALEEFSDCLHEEFQEIFQYEKEQIKHEQF</sequence>
<dbReference type="EMBL" id="JACRSU010000002">
    <property type="protein sequence ID" value="MBC8540393.1"/>
    <property type="molecule type" value="Genomic_DNA"/>
</dbReference>
<dbReference type="SUPFAM" id="SSF46785">
    <property type="entry name" value="Winged helix' DNA-binding domain"/>
    <property type="match status" value="1"/>
</dbReference>
<proteinExistence type="predicted"/>
<dbReference type="InterPro" id="IPR036390">
    <property type="entry name" value="WH_DNA-bd_sf"/>
</dbReference>
<dbReference type="Gene3D" id="1.10.10.10">
    <property type="entry name" value="Winged helix-like DNA-binding domain superfamily/Winged helix DNA-binding domain"/>
    <property type="match status" value="1"/>
</dbReference>
<name>A0A926HYH0_9FIRM</name>
<dbReference type="RefSeq" id="WP_249311563.1">
    <property type="nucleotide sequence ID" value="NZ_JACRSU010000002.1"/>
</dbReference>
<reference evidence="1" key="1">
    <citation type="submission" date="2020-08" db="EMBL/GenBank/DDBJ databases">
        <title>Genome public.</title>
        <authorList>
            <person name="Liu C."/>
            <person name="Sun Q."/>
        </authorList>
    </citation>
    <scope>NUCLEOTIDE SEQUENCE</scope>
    <source>
        <strain evidence="1">H8</strain>
    </source>
</reference>
<evidence type="ECO:0000313" key="2">
    <source>
        <dbReference type="Proteomes" id="UP000611762"/>
    </source>
</evidence>
<evidence type="ECO:0000313" key="1">
    <source>
        <dbReference type="EMBL" id="MBC8540393.1"/>
    </source>
</evidence>
<dbReference type="AlphaFoldDB" id="A0A926HYH0"/>
<comment type="caution">
    <text evidence="1">The sequence shown here is derived from an EMBL/GenBank/DDBJ whole genome shotgun (WGS) entry which is preliminary data.</text>
</comment>
<organism evidence="1 2">
    <name type="scientific">Congzhengia minquanensis</name>
    <dbReference type="NCBI Taxonomy" id="2763657"/>
    <lineage>
        <taxon>Bacteria</taxon>
        <taxon>Bacillati</taxon>
        <taxon>Bacillota</taxon>
        <taxon>Clostridia</taxon>
        <taxon>Eubacteriales</taxon>
        <taxon>Oscillospiraceae</taxon>
        <taxon>Congzhengia</taxon>
    </lineage>
</organism>
<dbReference type="InterPro" id="IPR036388">
    <property type="entry name" value="WH-like_DNA-bd_sf"/>
</dbReference>
<protein>
    <submittedName>
        <fullName evidence="1">MarR family transcriptional regulator</fullName>
    </submittedName>
</protein>